<reference evidence="2" key="2">
    <citation type="journal article" date="2021" name="Syst. Appl. Microbiol.">
        <title>Roseomonas hellenica sp. nov., isolated from roots of wild-growing Alkanna tinctoria.</title>
        <authorList>
            <person name="Rat A."/>
            <person name="Naranjo H.D."/>
            <person name="Lebbe L."/>
            <person name="Cnockaert M."/>
            <person name="Krigas N."/>
            <person name="Grigoriadou K."/>
            <person name="Maloupa E."/>
            <person name="Willems A."/>
        </authorList>
    </citation>
    <scope>NUCLEOTIDE SEQUENCE</scope>
    <source>
        <strain evidence="2">LMG 31228</strain>
    </source>
</reference>
<protein>
    <submittedName>
        <fullName evidence="2">GIY-YIG nuclease family protein</fullName>
    </submittedName>
</protein>
<organism evidence="2 3">
    <name type="scientific">Neoroseomonas eburnea</name>
    <dbReference type="NCBI Taxonomy" id="1346889"/>
    <lineage>
        <taxon>Bacteria</taxon>
        <taxon>Pseudomonadati</taxon>
        <taxon>Pseudomonadota</taxon>
        <taxon>Alphaproteobacteria</taxon>
        <taxon>Acetobacterales</taxon>
        <taxon>Acetobacteraceae</taxon>
        <taxon>Neoroseomonas</taxon>
    </lineage>
</organism>
<dbReference type="Gene3D" id="3.40.1440.10">
    <property type="entry name" value="GIY-YIG endonuclease"/>
    <property type="match status" value="1"/>
</dbReference>
<reference evidence="2" key="1">
    <citation type="submission" date="2020-01" db="EMBL/GenBank/DDBJ databases">
        <authorList>
            <person name="Rat A."/>
        </authorList>
    </citation>
    <scope>NUCLEOTIDE SEQUENCE</scope>
    <source>
        <strain evidence="2">LMG 31228</strain>
    </source>
</reference>
<evidence type="ECO:0000313" key="3">
    <source>
        <dbReference type="Proteomes" id="UP001138709"/>
    </source>
</evidence>
<evidence type="ECO:0000313" key="2">
    <source>
        <dbReference type="EMBL" id="MBR0683261.1"/>
    </source>
</evidence>
<dbReference type="Proteomes" id="UP001138709">
    <property type="component" value="Unassembled WGS sequence"/>
</dbReference>
<proteinExistence type="predicted"/>
<name>A0A9X9XHS5_9PROT</name>
<dbReference type="EMBL" id="JAAEDL010000029">
    <property type="protein sequence ID" value="MBR0683261.1"/>
    <property type="molecule type" value="Genomic_DNA"/>
</dbReference>
<accession>A0A9X9XHS5</accession>
<evidence type="ECO:0000259" key="1">
    <source>
        <dbReference type="PROSITE" id="PS50164"/>
    </source>
</evidence>
<dbReference type="RefSeq" id="WP_211848832.1">
    <property type="nucleotide sequence ID" value="NZ_JAAEDL010000029.1"/>
</dbReference>
<dbReference type="InterPro" id="IPR000305">
    <property type="entry name" value="GIY-YIG_endonuc"/>
</dbReference>
<gene>
    <name evidence="2" type="ORF">GXW74_22435</name>
</gene>
<keyword evidence="3" id="KW-1185">Reference proteome</keyword>
<comment type="caution">
    <text evidence="2">The sequence shown here is derived from an EMBL/GenBank/DDBJ whole genome shotgun (WGS) entry which is preliminary data.</text>
</comment>
<dbReference type="AlphaFoldDB" id="A0A9X9XHS5"/>
<dbReference type="PROSITE" id="PS50164">
    <property type="entry name" value="GIY_YIG"/>
    <property type="match status" value="1"/>
</dbReference>
<feature type="domain" description="GIY-YIG" evidence="1">
    <location>
        <begin position="51"/>
        <end position="128"/>
    </location>
</feature>
<dbReference type="InterPro" id="IPR035901">
    <property type="entry name" value="GIY-YIG_endonuc_sf"/>
</dbReference>
<sequence>MSYLSPRNSPLASVFAGLPPPPVPLDQVWGDDGVDYRYRFAVYDIHAYPSAANAVYIFAARQGLTYIPIYVGRAESLSRRLSSHERRDEAIRRGARYLLVHVPAVTDLIGYAEAERRLIRHYAPTLNEQHNLLPALLAR</sequence>